<name>A0A3S5CJD1_9PLAT</name>
<accession>A0A3S5CJD1</accession>
<evidence type="ECO:0000256" key="1">
    <source>
        <dbReference type="SAM" id="MobiDB-lite"/>
    </source>
</evidence>
<dbReference type="EMBL" id="CAAALY010016612">
    <property type="protein sequence ID" value="VEL13043.1"/>
    <property type="molecule type" value="Genomic_DNA"/>
</dbReference>
<proteinExistence type="predicted"/>
<comment type="caution">
    <text evidence="2">The sequence shown here is derived from an EMBL/GenBank/DDBJ whole genome shotgun (WGS) entry which is preliminary data.</text>
</comment>
<protein>
    <submittedName>
        <fullName evidence="2">Uncharacterized protein</fullName>
    </submittedName>
</protein>
<gene>
    <name evidence="2" type="ORF">PXEA_LOCUS6483</name>
</gene>
<evidence type="ECO:0000313" key="3">
    <source>
        <dbReference type="Proteomes" id="UP000784294"/>
    </source>
</evidence>
<evidence type="ECO:0000313" key="2">
    <source>
        <dbReference type="EMBL" id="VEL13043.1"/>
    </source>
</evidence>
<keyword evidence="3" id="KW-1185">Reference proteome</keyword>
<reference evidence="2" key="1">
    <citation type="submission" date="2018-11" db="EMBL/GenBank/DDBJ databases">
        <authorList>
            <consortium name="Pathogen Informatics"/>
        </authorList>
    </citation>
    <scope>NUCLEOTIDE SEQUENCE</scope>
</reference>
<feature type="region of interest" description="Disordered" evidence="1">
    <location>
        <begin position="54"/>
        <end position="74"/>
    </location>
</feature>
<sequence length="98" mass="11021">MPEGPMHRPSNGHWYLLDGPTDHFIVVSMSFLCDYKTNRFLSFTFPTLPRSALSTESSATQRSNPDDWQSAAHPLYSQGDNARISRYLVVGMLADARS</sequence>
<dbReference type="Proteomes" id="UP000784294">
    <property type="component" value="Unassembled WGS sequence"/>
</dbReference>
<feature type="compositionally biased region" description="Polar residues" evidence="1">
    <location>
        <begin position="54"/>
        <end position="67"/>
    </location>
</feature>
<dbReference type="AlphaFoldDB" id="A0A3S5CJD1"/>
<organism evidence="2 3">
    <name type="scientific">Protopolystoma xenopodis</name>
    <dbReference type="NCBI Taxonomy" id="117903"/>
    <lineage>
        <taxon>Eukaryota</taxon>
        <taxon>Metazoa</taxon>
        <taxon>Spiralia</taxon>
        <taxon>Lophotrochozoa</taxon>
        <taxon>Platyhelminthes</taxon>
        <taxon>Monogenea</taxon>
        <taxon>Polyopisthocotylea</taxon>
        <taxon>Polystomatidea</taxon>
        <taxon>Polystomatidae</taxon>
        <taxon>Protopolystoma</taxon>
    </lineage>
</organism>